<evidence type="ECO:0000259" key="2">
    <source>
        <dbReference type="Pfam" id="PF13672"/>
    </source>
</evidence>
<keyword evidence="4" id="KW-1185">Reference proteome</keyword>
<dbReference type="OrthoDB" id="491589at2"/>
<dbReference type="AlphaFoldDB" id="A0A4R5CC25"/>
<feature type="domain" description="PPM-type phosphatase" evidence="2">
    <location>
        <begin position="151"/>
        <end position="357"/>
    </location>
</feature>
<dbReference type="InterPro" id="IPR001932">
    <property type="entry name" value="PPM-type_phosphatase-like_dom"/>
</dbReference>
<proteinExistence type="predicted"/>
<accession>A0A4R5CC25</accession>
<dbReference type="Pfam" id="PF13672">
    <property type="entry name" value="PP2C_2"/>
    <property type="match status" value="1"/>
</dbReference>
<dbReference type="Gene3D" id="3.60.40.10">
    <property type="entry name" value="PPM-type phosphatase domain"/>
    <property type="match status" value="1"/>
</dbReference>
<evidence type="ECO:0000256" key="1">
    <source>
        <dbReference type="SAM" id="MobiDB-lite"/>
    </source>
</evidence>
<dbReference type="EMBL" id="SMKU01000018">
    <property type="protein sequence ID" value="TDD94652.1"/>
    <property type="molecule type" value="Genomic_DNA"/>
</dbReference>
<protein>
    <recommendedName>
        <fullName evidence="2">PPM-type phosphatase domain-containing protein</fullName>
    </recommendedName>
</protein>
<evidence type="ECO:0000313" key="3">
    <source>
        <dbReference type="EMBL" id="TDD94652.1"/>
    </source>
</evidence>
<feature type="compositionally biased region" description="Basic and acidic residues" evidence="1">
    <location>
        <begin position="90"/>
        <end position="100"/>
    </location>
</feature>
<organism evidence="3 4">
    <name type="scientific">Actinomadura rubrisoli</name>
    <dbReference type="NCBI Taxonomy" id="2530368"/>
    <lineage>
        <taxon>Bacteria</taxon>
        <taxon>Bacillati</taxon>
        <taxon>Actinomycetota</taxon>
        <taxon>Actinomycetes</taxon>
        <taxon>Streptosporangiales</taxon>
        <taxon>Thermomonosporaceae</taxon>
        <taxon>Actinomadura</taxon>
    </lineage>
</organism>
<dbReference type="RefSeq" id="WP_131890010.1">
    <property type="nucleotide sequence ID" value="NZ_SMKU01000018.1"/>
</dbReference>
<feature type="compositionally biased region" description="Basic residues" evidence="1">
    <location>
        <begin position="30"/>
        <end position="43"/>
    </location>
</feature>
<name>A0A4R5CC25_9ACTN</name>
<feature type="compositionally biased region" description="Basic residues" evidence="1">
    <location>
        <begin position="52"/>
        <end position="64"/>
    </location>
</feature>
<dbReference type="SUPFAM" id="SSF81606">
    <property type="entry name" value="PP2C-like"/>
    <property type="match status" value="1"/>
</dbReference>
<gene>
    <name evidence="3" type="ORF">E1298_06625</name>
</gene>
<dbReference type="Proteomes" id="UP000294513">
    <property type="component" value="Unassembled WGS sequence"/>
</dbReference>
<dbReference type="InterPro" id="IPR036457">
    <property type="entry name" value="PPM-type-like_dom_sf"/>
</dbReference>
<evidence type="ECO:0000313" key="4">
    <source>
        <dbReference type="Proteomes" id="UP000294513"/>
    </source>
</evidence>
<comment type="caution">
    <text evidence="3">The sequence shown here is derived from an EMBL/GenBank/DDBJ whole genome shotgun (WGS) entry which is preliminary data.</text>
</comment>
<feature type="compositionally biased region" description="Basic and acidic residues" evidence="1">
    <location>
        <begin position="65"/>
        <end position="83"/>
    </location>
</feature>
<sequence>MSGMFALAAFLNFVKTLPGPSAGPGTGPRRPSRPPKKPLKGPPKRPQDGPRGRPRPFQKRQERRKRQENGPKRQEDESRRQGNREIPPPQRERGSAWREPEKADARFVRYTERRPSTVSVLLPTTVLAGRSSLQADGGGVGRVTVRAASCRGSGHMQRGLPRQDAFLVGASDDGRWVIAAVADGVGNSAHAEVAAQAAVAAAVNIIARRLAGRDGFDPREWHPIFAEVAVDIAAHTRPLEKLREARLRPARTTLAVLIAPAEPAPGCTVHCAGVGDSPVLRLSTGTGEWALVLGPDRASGGPVRDDVTAALPPGLDDLRTVSVTWGPEDVLLLTTDGFANGLGHGSELSQVLAKEWRRPPELLGFARDVDFRRATFTDDRTVVALWPNISDFQA</sequence>
<feature type="region of interest" description="Disordered" evidence="1">
    <location>
        <begin position="15"/>
        <end position="100"/>
    </location>
</feature>
<reference evidence="3 4" key="1">
    <citation type="submission" date="2019-03" db="EMBL/GenBank/DDBJ databases">
        <title>Draft genome sequences of novel Actinobacteria.</title>
        <authorList>
            <person name="Sahin N."/>
            <person name="Ay H."/>
            <person name="Saygin H."/>
        </authorList>
    </citation>
    <scope>NUCLEOTIDE SEQUENCE [LARGE SCALE GENOMIC DNA]</scope>
    <source>
        <strain evidence="3 4">H3C3</strain>
    </source>
</reference>